<keyword evidence="3" id="KW-1185">Reference proteome</keyword>
<proteinExistence type="predicted"/>
<dbReference type="Pfam" id="PF06897">
    <property type="entry name" value="DUF1269"/>
    <property type="match status" value="1"/>
</dbReference>
<keyword evidence="1" id="KW-1133">Transmembrane helix</keyword>
<comment type="caution">
    <text evidence="2">The sequence shown here is derived from an EMBL/GenBank/DDBJ whole genome shotgun (WGS) entry which is preliminary data.</text>
</comment>
<accession>A0ABQ6HXV6</accession>
<organism evidence="2 3">
    <name type="scientific">Luteimicrobium album</name>
    <dbReference type="NCBI Taxonomy" id="1054550"/>
    <lineage>
        <taxon>Bacteria</taxon>
        <taxon>Bacillati</taxon>
        <taxon>Actinomycetota</taxon>
        <taxon>Actinomycetes</taxon>
        <taxon>Micrococcales</taxon>
        <taxon>Luteimicrobium</taxon>
    </lineage>
</organism>
<dbReference type="RefSeq" id="WP_284292343.1">
    <property type="nucleotide sequence ID" value="NZ_BSUK01000001.1"/>
</dbReference>
<reference evidence="3" key="1">
    <citation type="journal article" date="2019" name="Int. J. Syst. Evol. Microbiol.">
        <title>The Global Catalogue of Microorganisms (GCM) 10K type strain sequencing project: providing services to taxonomists for standard genome sequencing and annotation.</title>
        <authorList>
            <consortium name="The Broad Institute Genomics Platform"/>
            <consortium name="The Broad Institute Genome Sequencing Center for Infectious Disease"/>
            <person name="Wu L."/>
            <person name="Ma J."/>
        </authorList>
    </citation>
    <scope>NUCLEOTIDE SEQUENCE [LARGE SCALE GENOMIC DNA]</scope>
    <source>
        <strain evidence="3">NBRC 106348</strain>
    </source>
</reference>
<dbReference type="EMBL" id="BSUK01000001">
    <property type="protein sequence ID" value="GMA23286.1"/>
    <property type="molecule type" value="Genomic_DNA"/>
</dbReference>
<keyword evidence="1" id="KW-0812">Transmembrane</keyword>
<evidence type="ECO:0000313" key="3">
    <source>
        <dbReference type="Proteomes" id="UP001157091"/>
    </source>
</evidence>
<feature type="transmembrane region" description="Helical" evidence="1">
    <location>
        <begin position="66"/>
        <end position="92"/>
    </location>
</feature>
<evidence type="ECO:0000313" key="2">
    <source>
        <dbReference type="EMBL" id="GMA23286.1"/>
    </source>
</evidence>
<sequence length="160" mass="16974">MTTFTVWKYDDAGRADEAEKILRDASREGLVEIHDTAVVSWPQGDARPTTHHGHEDTKKGTGWGALWGFVFGLLFFVPFIGAAAGAAIGAAAKSLNGLGIKESDLDTLRAQITQGTSALFAVTEGADLDRLGERVHGLGGTLLLTNLTDAEKKNLLEVVG</sequence>
<protein>
    <submittedName>
        <fullName evidence="2">Membrane protein</fullName>
    </submittedName>
</protein>
<keyword evidence="1" id="KW-0472">Membrane</keyword>
<gene>
    <name evidence="2" type="ORF">GCM10025864_10450</name>
</gene>
<dbReference type="Proteomes" id="UP001157091">
    <property type="component" value="Unassembled WGS sequence"/>
</dbReference>
<name>A0ABQ6HXV6_9MICO</name>
<dbReference type="InterPro" id="IPR009200">
    <property type="entry name" value="DUF1269_membrane"/>
</dbReference>
<evidence type="ECO:0000256" key="1">
    <source>
        <dbReference type="SAM" id="Phobius"/>
    </source>
</evidence>